<evidence type="ECO:0000313" key="3">
    <source>
        <dbReference type="Proteomes" id="UP001485043"/>
    </source>
</evidence>
<feature type="chain" id="PRO_5043979729" description="Methyltransferase FkbM domain-containing protein" evidence="1">
    <location>
        <begin position="32"/>
        <end position="230"/>
    </location>
</feature>
<organism evidence="2 3">
    <name type="scientific">Apatococcus fuscideae</name>
    <dbReference type="NCBI Taxonomy" id="2026836"/>
    <lineage>
        <taxon>Eukaryota</taxon>
        <taxon>Viridiplantae</taxon>
        <taxon>Chlorophyta</taxon>
        <taxon>core chlorophytes</taxon>
        <taxon>Trebouxiophyceae</taxon>
        <taxon>Chlorellales</taxon>
        <taxon>Chlorellaceae</taxon>
        <taxon>Apatococcus</taxon>
    </lineage>
</organism>
<protein>
    <recommendedName>
        <fullName evidence="4">Methyltransferase FkbM domain-containing protein</fullName>
    </recommendedName>
</protein>
<accession>A0AAW1T3W4</accession>
<sequence length="230" mass="26182">MKGHTDRRLSDLVSLFAVAICLLLPLVCVSASSEGPRGHRATSLQSAAIYKAARLQARLQQEEKDNWDWFEQQKANFPIFRPTAEDKLVFDVGLYDGADTQWFLQQGFHVVGVDANPKFVQAAKERFAEHVEAGKLVLLNAGLDEESGKNMTFYVAKYLPHSSFEFEKACYTDCQPLDIPVRQCQGLFAFGRPLYLKIDIEERHYVCVQALQYLQPELLPKIQRDQGLRE</sequence>
<dbReference type="InterPro" id="IPR029063">
    <property type="entry name" value="SAM-dependent_MTases_sf"/>
</dbReference>
<dbReference type="SUPFAM" id="SSF53335">
    <property type="entry name" value="S-adenosyl-L-methionine-dependent methyltransferases"/>
    <property type="match status" value="1"/>
</dbReference>
<feature type="signal peptide" evidence="1">
    <location>
        <begin position="1"/>
        <end position="31"/>
    </location>
</feature>
<proteinExistence type="predicted"/>
<keyword evidence="1" id="KW-0732">Signal</keyword>
<evidence type="ECO:0000313" key="2">
    <source>
        <dbReference type="EMBL" id="KAK9863357.1"/>
    </source>
</evidence>
<comment type="caution">
    <text evidence="2">The sequence shown here is derived from an EMBL/GenBank/DDBJ whole genome shotgun (WGS) entry which is preliminary data.</text>
</comment>
<dbReference type="EMBL" id="JALJOV010000483">
    <property type="protein sequence ID" value="KAK9863357.1"/>
    <property type="molecule type" value="Genomic_DNA"/>
</dbReference>
<gene>
    <name evidence="2" type="ORF">WJX84_009938</name>
</gene>
<dbReference type="Proteomes" id="UP001485043">
    <property type="component" value="Unassembled WGS sequence"/>
</dbReference>
<keyword evidence="3" id="KW-1185">Reference proteome</keyword>
<dbReference type="Gene3D" id="3.40.50.150">
    <property type="entry name" value="Vaccinia Virus protein VP39"/>
    <property type="match status" value="1"/>
</dbReference>
<name>A0AAW1T3W4_9CHLO</name>
<evidence type="ECO:0008006" key="4">
    <source>
        <dbReference type="Google" id="ProtNLM"/>
    </source>
</evidence>
<evidence type="ECO:0000256" key="1">
    <source>
        <dbReference type="SAM" id="SignalP"/>
    </source>
</evidence>
<reference evidence="2 3" key="1">
    <citation type="journal article" date="2024" name="Nat. Commun.">
        <title>Phylogenomics reveals the evolutionary origins of lichenization in chlorophyte algae.</title>
        <authorList>
            <person name="Puginier C."/>
            <person name="Libourel C."/>
            <person name="Otte J."/>
            <person name="Skaloud P."/>
            <person name="Haon M."/>
            <person name="Grisel S."/>
            <person name="Petersen M."/>
            <person name="Berrin J.G."/>
            <person name="Delaux P.M."/>
            <person name="Dal Grande F."/>
            <person name="Keller J."/>
        </authorList>
    </citation>
    <scope>NUCLEOTIDE SEQUENCE [LARGE SCALE GENOMIC DNA]</scope>
    <source>
        <strain evidence="2 3">SAG 2523</strain>
    </source>
</reference>
<dbReference type="AlphaFoldDB" id="A0AAW1T3W4"/>